<organism evidence="2 3">
    <name type="scientific">Marinospirillum celere</name>
    <dbReference type="NCBI Taxonomy" id="1122252"/>
    <lineage>
        <taxon>Bacteria</taxon>
        <taxon>Pseudomonadati</taxon>
        <taxon>Pseudomonadota</taxon>
        <taxon>Gammaproteobacteria</taxon>
        <taxon>Oceanospirillales</taxon>
        <taxon>Oceanospirillaceae</taxon>
        <taxon>Marinospirillum</taxon>
    </lineage>
</organism>
<dbReference type="STRING" id="1122252.SAMN05660443_0574"/>
<dbReference type="Pfam" id="PF03886">
    <property type="entry name" value="ABC_trans_aux"/>
    <property type="match status" value="1"/>
</dbReference>
<keyword evidence="3" id="KW-1185">Reference proteome</keyword>
<dbReference type="InterPro" id="IPR005586">
    <property type="entry name" value="ABC_trans_aux"/>
</dbReference>
<evidence type="ECO:0000313" key="2">
    <source>
        <dbReference type="EMBL" id="SFB85849.1"/>
    </source>
</evidence>
<dbReference type="OrthoDB" id="5600407at2"/>
<proteinExistence type="predicted"/>
<evidence type="ECO:0000259" key="1">
    <source>
        <dbReference type="Pfam" id="PF03886"/>
    </source>
</evidence>
<dbReference type="EMBL" id="FOLH01000001">
    <property type="protein sequence ID" value="SFB85849.1"/>
    <property type="molecule type" value="Genomic_DNA"/>
</dbReference>
<sequence>MKPFYLLGVILVTVTMSACTLLPEPEPTPRLLQLQALTLQQEGDQEPKHQIRLAVERPLASSPLRQTDLWYQDQDFVLMPFSRHLWTESLDQQVQSLLADYLAAQSWSKAVSLDTPGFRSDYRLRVHLQHWYLDTRQEKLIISLQANLLNSQGNSLLQHQWRGEQAVTELSAPGLAQASQEWLQNWAEDLNQRLEAYWDKSI</sequence>
<gene>
    <name evidence="2" type="ORF">SAMN05660443_0574</name>
</gene>
<accession>A0A1I1EFB5</accession>
<reference evidence="2 3" key="1">
    <citation type="submission" date="2016-10" db="EMBL/GenBank/DDBJ databases">
        <authorList>
            <person name="de Groot N.N."/>
        </authorList>
    </citation>
    <scope>NUCLEOTIDE SEQUENCE [LARGE SCALE GENOMIC DNA]</scope>
    <source>
        <strain evidence="2 3">DSM 18438</strain>
    </source>
</reference>
<dbReference type="Proteomes" id="UP000199058">
    <property type="component" value="Unassembled WGS sequence"/>
</dbReference>
<dbReference type="RefSeq" id="WP_091958848.1">
    <property type="nucleotide sequence ID" value="NZ_FOLH01000001.1"/>
</dbReference>
<dbReference type="Gene3D" id="3.40.50.10610">
    <property type="entry name" value="ABC-type transport auxiliary lipoprotein component"/>
    <property type="match status" value="1"/>
</dbReference>
<protein>
    <submittedName>
        <fullName evidence="2">Uncharacterized lipoprotein YmbA</fullName>
    </submittedName>
</protein>
<evidence type="ECO:0000313" key="3">
    <source>
        <dbReference type="Proteomes" id="UP000199058"/>
    </source>
</evidence>
<name>A0A1I1EFB5_9GAMM</name>
<dbReference type="AlphaFoldDB" id="A0A1I1EFB5"/>
<dbReference type="SUPFAM" id="SSF159594">
    <property type="entry name" value="XCC0632-like"/>
    <property type="match status" value="1"/>
</dbReference>
<feature type="domain" description="ABC-type transport auxiliary lipoprotein component" evidence="1">
    <location>
        <begin position="41"/>
        <end position="189"/>
    </location>
</feature>
<keyword evidence="2" id="KW-0449">Lipoprotein</keyword>
<dbReference type="PROSITE" id="PS51257">
    <property type="entry name" value="PROKAR_LIPOPROTEIN"/>
    <property type="match status" value="1"/>
</dbReference>